<dbReference type="OrthoDB" id="9791837at2"/>
<dbReference type="RefSeq" id="WP_043101082.1">
    <property type="nucleotide sequence ID" value="NZ_JACHET010000001.1"/>
</dbReference>
<evidence type="ECO:0000259" key="4">
    <source>
        <dbReference type="Pfam" id="PF13649"/>
    </source>
</evidence>
<dbReference type="HOGENOM" id="CLU_049749_1_1_6"/>
<dbReference type="InterPro" id="IPR041698">
    <property type="entry name" value="Methyltransf_25"/>
</dbReference>
<keyword evidence="7" id="KW-1185">Reference proteome</keyword>
<keyword evidence="3" id="KW-0949">S-adenosyl-L-methionine</keyword>
<evidence type="ECO:0000313" key="6">
    <source>
        <dbReference type="EMBL" id="MBB6183116.1"/>
    </source>
</evidence>
<dbReference type="PANTHER" id="PTHR43464:SF19">
    <property type="entry name" value="UBIQUINONE BIOSYNTHESIS O-METHYLTRANSFERASE, MITOCHONDRIAL"/>
    <property type="match status" value="1"/>
</dbReference>
<accession>A0A099CWQ6</accession>
<evidence type="ECO:0000313" key="7">
    <source>
        <dbReference type="Proteomes" id="UP000029708"/>
    </source>
</evidence>
<dbReference type="Proteomes" id="UP000029708">
    <property type="component" value="Unassembled WGS sequence"/>
</dbReference>
<sequence>MDRETRIRALWDANAAAWTDAVRGGGIRSRRVATDAAIVEAVLARQPRAVLDVGCGEGWLARALAREGVDVLGVDGAPALIAQAQASGAGRFQVLTQEALAEEGLDARFDGVVCNFALFGKTVVERLFARMPDLLQPRGALIVQTLHPSAVDDEGARRDGWRDGSWQGCGDGFGEAPPWYFRTLDGWRQLIEASGMRLIEYREPSDPADGRPLSLLLIATPS</sequence>
<evidence type="ECO:0000313" key="8">
    <source>
        <dbReference type="Proteomes" id="UP000560000"/>
    </source>
</evidence>
<evidence type="ECO:0000256" key="3">
    <source>
        <dbReference type="ARBA" id="ARBA00022691"/>
    </source>
</evidence>
<dbReference type="GO" id="GO:0008168">
    <property type="term" value="F:methyltransferase activity"/>
    <property type="evidence" value="ECO:0007669"/>
    <property type="project" value="UniProtKB-KW"/>
</dbReference>
<dbReference type="AlphaFoldDB" id="A0A099CWQ6"/>
<evidence type="ECO:0000313" key="5">
    <source>
        <dbReference type="EMBL" id="KGI77440.1"/>
    </source>
</evidence>
<dbReference type="Proteomes" id="UP000560000">
    <property type="component" value="Unassembled WGS sequence"/>
</dbReference>
<dbReference type="InterPro" id="IPR029063">
    <property type="entry name" value="SAM-dependent_MTases_sf"/>
</dbReference>
<dbReference type="GO" id="GO:0032259">
    <property type="term" value="P:methylation"/>
    <property type="evidence" value="ECO:0007669"/>
    <property type="project" value="UniProtKB-KW"/>
</dbReference>
<evidence type="ECO:0000256" key="2">
    <source>
        <dbReference type="ARBA" id="ARBA00022679"/>
    </source>
</evidence>
<organism evidence="5 7">
    <name type="scientific">Oleiagrimonas soli</name>
    <dbReference type="NCBI Taxonomy" id="1543381"/>
    <lineage>
        <taxon>Bacteria</taxon>
        <taxon>Pseudomonadati</taxon>
        <taxon>Pseudomonadota</taxon>
        <taxon>Gammaproteobacteria</taxon>
        <taxon>Lysobacterales</taxon>
        <taxon>Rhodanobacteraceae</taxon>
        <taxon>Oleiagrimonas</taxon>
    </lineage>
</organism>
<proteinExistence type="predicted"/>
<dbReference type="EMBL" id="JACHET010000001">
    <property type="protein sequence ID" value="MBB6183116.1"/>
    <property type="molecule type" value="Genomic_DNA"/>
</dbReference>
<dbReference type="CDD" id="cd02440">
    <property type="entry name" value="AdoMet_MTases"/>
    <property type="match status" value="1"/>
</dbReference>
<keyword evidence="1 5" id="KW-0489">Methyltransferase</keyword>
<comment type="caution">
    <text evidence="5">The sequence shown here is derived from an EMBL/GenBank/DDBJ whole genome shotgun (WGS) entry which is preliminary data.</text>
</comment>
<dbReference type="Pfam" id="PF13649">
    <property type="entry name" value="Methyltransf_25"/>
    <property type="match status" value="1"/>
</dbReference>
<dbReference type="SUPFAM" id="SSF53335">
    <property type="entry name" value="S-adenosyl-L-methionine-dependent methyltransferases"/>
    <property type="match status" value="1"/>
</dbReference>
<gene>
    <name evidence="6" type="ORF">HNQ86_000461</name>
    <name evidence="5" type="ORF">LF63_0108765</name>
</gene>
<reference evidence="5 7" key="1">
    <citation type="submission" date="2014-09" db="EMBL/GenBank/DDBJ databases">
        <title>Xanthomonadaceae 3.5X direct submission.</title>
        <authorList>
            <person name="Fang T."/>
            <person name="Wang H."/>
        </authorList>
    </citation>
    <scope>NUCLEOTIDE SEQUENCE [LARGE SCALE GENOMIC DNA]</scope>
    <source>
        <strain evidence="5 7">3.5X</strain>
    </source>
</reference>
<feature type="domain" description="Methyltransferase" evidence="4">
    <location>
        <begin position="50"/>
        <end position="139"/>
    </location>
</feature>
<reference evidence="6 8" key="2">
    <citation type="submission" date="2020-08" db="EMBL/GenBank/DDBJ databases">
        <title>Genomic Encyclopedia of Type Strains, Phase IV (KMG-IV): sequencing the most valuable type-strain genomes for metagenomic binning, comparative biology and taxonomic classification.</title>
        <authorList>
            <person name="Goeker M."/>
        </authorList>
    </citation>
    <scope>NUCLEOTIDE SEQUENCE [LARGE SCALE GENOMIC DNA]</scope>
    <source>
        <strain evidence="6 8">DSM 107085</strain>
    </source>
</reference>
<evidence type="ECO:0000256" key="1">
    <source>
        <dbReference type="ARBA" id="ARBA00022603"/>
    </source>
</evidence>
<dbReference type="PANTHER" id="PTHR43464">
    <property type="entry name" value="METHYLTRANSFERASE"/>
    <property type="match status" value="1"/>
</dbReference>
<keyword evidence="2 5" id="KW-0808">Transferase</keyword>
<dbReference type="STRING" id="1543381.LF63_0108765"/>
<dbReference type="Gene3D" id="3.40.50.150">
    <property type="entry name" value="Vaccinia Virus protein VP39"/>
    <property type="match status" value="1"/>
</dbReference>
<name>A0A099CWQ6_9GAMM</name>
<protein>
    <submittedName>
        <fullName evidence="5">Methyltransferase type 12</fullName>
    </submittedName>
    <submittedName>
        <fullName evidence="6">SAM-dependent methyltransferase</fullName>
    </submittedName>
</protein>
<dbReference type="EMBL" id="JROI01000011">
    <property type="protein sequence ID" value="KGI77440.1"/>
    <property type="molecule type" value="Genomic_DNA"/>
</dbReference>